<dbReference type="GO" id="GO:0005829">
    <property type="term" value="C:cytosol"/>
    <property type="evidence" value="ECO:0007669"/>
    <property type="project" value="TreeGrafter"/>
</dbReference>
<dbReference type="AlphaFoldDB" id="A0A382NTF0"/>
<evidence type="ECO:0000313" key="1">
    <source>
        <dbReference type="EMBL" id="SVC63615.1"/>
    </source>
</evidence>
<proteinExistence type="predicted"/>
<dbReference type="PANTHER" id="PTHR11803">
    <property type="entry name" value="2-IMINOBUTANOATE/2-IMINOPROPANOATE DEAMINASE RIDA"/>
    <property type="match status" value="1"/>
</dbReference>
<dbReference type="InterPro" id="IPR006175">
    <property type="entry name" value="YjgF/YER057c/UK114"/>
</dbReference>
<organism evidence="1">
    <name type="scientific">marine metagenome</name>
    <dbReference type="NCBI Taxonomy" id="408172"/>
    <lineage>
        <taxon>unclassified sequences</taxon>
        <taxon>metagenomes</taxon>
        <taxon>ecological metagenomes</taxon>
    </lineage>
</organism>
<name>A0A382NTF0_9ZZZZ</name>
<feature type="non-terminal residue" evidence="1">
    <location>
        <position position="1"/>
    </location>
</feature>
<dbReference type="CDD" id="cd00448">
    <property type="entry name" value="YjgF_YER057c_UK114_family"/>
    <property type="match status" value="1"/>
</dbReference>
<gene>
    <name evidence="1" type="ORF">METZ01_LOCUS316469</name>
</gene>
<dbReference type="Pfam" id="PF01042">
    <property type="entry name" value="Ribonuc_L-PSP"/>
    <property type="match status" value="1"/>
</dbReference>
<dbReference type="InterPro" id="IPR035959">
    <property type="entry name" value="RutC-like_sf"/>
</dbReference>
<dbReference type="Gene3D" id="3.30.1330.40">
    <property type="entry name" value="RutC-like"/>
    <property type="match status" value="1"/>
</dbReference>
<reference evidence="1" key="1">
    <citation type="submission" date="2018-05" db="EMBL/GenBank/DDBJ databases">
        <authorList>
            <person name="Lanie J.A."/>
            <person name="Ng W.-L."/>
            <person name="Kazmierczak K.M."/>
            <person name="Andrzejewski T.M."/>
            <person name="Davidsen T.M."/>
            <person name="Wayne K.J."/>
            <person name="Tettelin H."/>
            <person name="Glass J.I."/>
            <person name="Rusch D."/>
            <person name="Podicherti R."/>
            <person name="Tsui H.-C.T."/>
            <person name="Winkler M.E."/>
        </authorList>
    </citation>
    <scope>NUCLEOTIDE SEQUENCE</scope>
</reference>
<feature type="non-terminal residue" evidence="1">
    <location>
        <position position="93"/>
    </location>
</feature>
<accession>A0A382NTF0</accession>
<sequence>MSRRQTIHIPGVSHTAPIPFGARVGSVVYSSGIRGDNAETGELSSDVEEQARQCFRNMRTFLEYAGATPDDVVRLTCYLKNLNDRSAINQPWL</sequence>
<dbReference type="EMBL" id="UINC01102189">
    <property type="protein sequence ID" value="SVC63615.1"/>
    <property type="molecule type" value="Genomic_DNA"/>
</dbReference>
<dbReference type="SUPFAM" id="SSF55298">
    <property type="entry name" value="YjgF-like"/>
    <property type="match status" value="1"/>
</dbReference>
<dbReference type="PANTHER" id="PTHR11803:SF39">
    <property type="entry name" value="2-IMINOBUTANOATE_2-IMINOPROPANOATE DEAMINASE"/>
    <property type="match status" value="1"/>
</dbReference>
<protein>
    <submittedName>
        <fullName evidence="1">Uncharacterized protein</fullName>
    </submittedName>
</protein>
<dbReference type="GO" id="GO:0019239">
    <property type="term" value="F:deaminase activity"/>
    <property type="evidence" value="ECO:0007669"/>
    <property type="project" value="TreeGrafter"/>
</dbReference>